<keyword evidence="1" id="KW-0732">Signal</keyword>
<evidence type="ECO:0000256" key="1">
    <source>
        <dbReference type="SAM" id="SignalP"/>
    </source>
</evidence>
<keyword evidence="3" id="KW-1185">Reference proteome</keyword>
<organism evidence="2 3">
    <name type="scientific">Nemorincola caseinilytica</name>
    <dbReference type="NCBI Taxonomy" id="2054315"/>
    <lineage>
        <taxon>Bacteria</taxon>
        <taxon>Pseudomonadati</taxon>
        <taxon>Bacteroidota</taxon>
        <taxon>Chitinophagia</taxon>
        <taxon>Chitinophagales</taxon>
        <taxon>Chitinophagaceae</taxon>
        <taxon>Nemorincola</taxon>
    </lineage>
</organism>
<feature type="chain" id="PRO_5046144116" evidence="1">
    <location>
        <begin position="31"/>
        <end position="145"/>
    </location>
</feature>
<evidence type="ECO:0000313" key="2">
    <source>
        <dbReference type="EMBL" id="GAA4463360.1"/>
    </source>
</evidence>
<reference evidence="3" key="1">
    <citation type="journal article" date="2019" name="Int. J. Syst. Evol. Microbiol.">
        <title>The Global Catalogue of Microorganisms (GCM) 10K type strain sequencing project: providing services to taxonomists for standard genome sequencing and annotation.</title>
        <authorList>
            <consortium name="The Broad Institute Genomics Platform"/>
            <consortium name="The Broad Institute Genome Sequencing Center for Infectious Disease"/>
            <person name="Wu L."/>
            <person name="Ma J."/>
        </authorList>
    </citation>
    <scope>NUCLEOTIDE SEQUENCE [LARGE SCALE GENOMIC DNA]</scope>
    <source>
        <strain evidence="3">JCM 32105</strain>
    </source>
</reference>
<accession>A0ABP8N909</accession>
<evidence type="ECO:0000313" key="3">
    <source>
        <dbReference type="Proteomes" id="UP001500067"/>
    </source>
</evidence>
<gene>
    <name evidence="2" type="ORF">GCM10023093_11630</name>
</gene>
<name>A0ABP8N909_9BACT</name>
<feature type="signal peptide" evidence="1">
    <location>
        <begin position="1"/>
        <end position="30"/>
    </location>
</feature>
<protein>
    <submittedName>
        <fullName evidence="2">Uncharacterized protein</fullName>
    </submittedName>
</protein>
<proteinExistence type="predicted"/>
<dbReference type="Proteomes" id="UP001500067">
    <property type="component" value="Unassembled WGS sequence"/>
</dbReference>
<comment type="caution">
    <text evidence="2">The sequence shown here is derived from an EMBL/GenBank/DDBJ whole genome shotgun (WGS) entry which is preliminary data.</text>
</comment>
<sequence>MAAFTSFVSFAMQRIHTSVCLLALVAASLAACRRTSVVSYKVKNLAADSIRIICARTDAPLLFADTFYLSYNQTATIAIVDKGKGHVSNYKQTGTVMEDLRSVEVYRIGSGTRARANLLLTGAWTYVEHGATRADYVATLTEKDL</sequence>
<dbReference type="EMBL" id="BAABFA010000008">
    <property type="protein sequence ID" value="GAA4463360.1"/>
    <property type="molecule type" value="Genomic_DNA"/>
</dbReference>